<evidence type="ECO:0000313" key="3">
    <source>
        <dbReference type="Proteomes" id="UP001472677"/>
    </source>
</evidence>
<sequence>MGGMLGGSPPFVFFVFGKAGLSLLLDVLLPTTTGQGYAFDRGPFFAVLPCFPAFTPKGKKGESFHSARNLPPAITDSNAGIRLYRFNPNAWIAQEHSE</sequence>
<evidence type="ECO:0000313" key="2">
    <source>
        <dbReference type="EMBL" id="KAK8499217.1"/>
    </source>
</evidence>
<comment type="caution">
    <text evidence="2">The sequence shown here is derived from an EMBL/GenBank/DDBJ whole genome shotgun (WGS) entry which is preliminary data.</text>
</comment>
<evidence type="ECO:0000256" key="1">
    <source>
        <dbReference type="SAM" id="SignalP"/>
    </source>
</evidence>
<keyword evidence="3" id="KW-1185">Reference proteome</keyword>
<feature type="chain" id="PRO_5046027072" description="Secreted protein" evidence="1">
    <location>
        <begin position="39"/>
        <end position="98"/>
    </location>
</feature>
<proteinExistence type="predicted"/>
<protein>
    <recommendedName>
        <fullName evidence="4">Secreted protein</fullName>
    </recommendedName>
</protein>
<dbReference type="EMBL" id="JBBPBM010000239">
    <property type="protein sequence ID" value="KAK8499217.1"/>
    <property type="molecule type" value="Genomic_DNA"/>
</dbReference>
<name>A0ABR2AY98_9ROSI</name>
<reference evidence="2 3" key="1">
    <citation type="journal article" date="2024" name="G3 (Bethesda)">
        <title>Genome assembly of Hibiscus sabdariffa L. provides insights into metabolisms of medicinal natural products.</title>
        <authorList>
            <person name="Kim T."/>
        </authorList>
    </citation>
    <scope>NUCLEOTIDE SEQUENCE [LARGE SCALE GENOMIC DNA]</scope>
    <source>
        <strain evidence="2">TK-2024</strain>
        <tissue evidence="2">Old leaves</tissue>
    </source>
</reference>
<gene>
    <name evidence="2" type="ORF">V6N12_076067</name>
</gene>
<evidence type="ECO:0008006" key="4">
    <source>
        <dbReference type="Google" id="ProtNLM"/>
    </source>
</evidence>
<dbReference type="Proteomes" id="UP001472677">
    <property type="component" value="Unassembled WGS sequence"/>
</dbReference>
<accession>A0ABR2AY98</accession>
<feature type="signal peptide" evidence="1">
    <location>
        <begin position="1"/>
        <end position="38"/>
    </location>
</feature>
<keyword evidence="1" id="KW-0732">Signal</keyword>
<organism evidence="2 3">
    <name type="scientific">Hibiscus sabdariffa</name>
    <name type="common">roselle</name>
    <dbReference type="NCBI Taxonomy" id="183260"/>
    <lineage>
        <taxon>Eukaryota</taxon>
        <taxon>Viridiplantae</taxon>
        <taxon>Streptophyta</taxon>
        <taxon>Embryophyta</taxon>
        <taxon>Tracheophyta</taxon>
        <taxon>Spermatophyta</taxon>
        <taxon>Magnoliopsida</taxon>
        <taxon>eudicotyledons</taxon>
        <taxon>Gunneridae</taxon>
        <taxon>Pentapetalae</taxon>
        <taxon>rosids</taxon>
        <taxon>malvids</taxon>
        <taxon>Malvales</taxon>
        <taxon>Malvaceae</taxon>
        <taxon>Malvoideae</taxon>
        <taxon>Hibiscus</taxon>
    </lineage>
</organism>